<comment type="caution">
    <text evidence="4">The sequence shown here is derived from an EMBL/GenBank/DDBJ whole genome shotgun (WGS) entry which is preliminary data.</text>
</comment>
<dbReference type="Gene3D" id="3.40.50.300">
    <property type="entry name" value="P-loop containing nucleotide triphosphate hydrolases"/>
    <property type="match status" value="1"/>
</dbReference>
<dbReference type="InterPro" id="IPR027417">
    <property type="entry name" value="P-loop_NTPase"/>
</dbReference>
<protein>
    <submittedName>
        <fullName evidence="4">Iron ABC transporter ATP-binding protein</fullName>
    </submittedName>
</protein>
<dbReference type="PANTHER" id="PTHR42794">
    <property type="entry name" value="HEMIN IMPORT ATP-BINDING PROTEIN HMUV"/>
    <property type="match status" value="1"/>
</dbReference>
<evidence type="ECO:0000256" key="2">
    <source>
        <dbReference type="ARBA" id="ARBA00022840"/>
    </source>
</evidence>
<evidence type="ECO:0000313" key="5">
    <source>
        <dbReference type="Proteomes" id="UP000241362"/>
    </source>
</evidence>
<name>A0A2T4J847_FUSBL</name>
<evidence type="ECO:0000259" key="3">
    <source>
        <dbReference type="PROSITE" id="PS50893"/>
    </source>
</evidence>
<dbReference type="RefSeq" id="WP_107673506.1">
    <property type="nucleotide sequence ID" value="NZ_PZKE01000009.1"/>
</dbReference>
<feature type="domain" description="ABC transporter" evidence="3">
    <location>
        <begin position="22"/>
        <end position="247"/>
    </location>
</feature>
<dbReference type="Pfam" id="PF00005">
    <property type="entry name" value="ABC_tran"/>
    <property type="match status" value="1"/>
</dbReference>
<dbReference type="SMART" id="SM00382">
    <property type="entry name" value="AAA"/>
    <property type="match status" value="1"/>
</dbReference>
<organism evidence="4 5">
    <name type="scientific">Fuscovulum blasticum DSM 2131</name>
    <dbReference type="NCBI Taxonomy" id="1188250"/>
    <lineage>
        <taxon>Bacteria</taxon>
        <taxon>Pseudomonadati</taxon>
        <taxon>Pseudomonadota</taxon>
        <taxon>Alphaproteobacteria</taxon>
        <taxon>Rhodobacterales</taxon>
        <taxon>Paracoccaceae</taxon>
        <taxon>Pseudogemmobacter</taxon>
    </lineage>
</organism>
<sequence length="247" mass="26199">MEDPRHRPPAAPVCPVSRPALLQLRGVGWTARSGGPTLADISFTVQAGQVLGLAGPPGAGTSVLLRLLCRALAPTRGAVLLQGRDLWLIPPHEAARTVAAVLQAPLDPGLTLRQLVALGRQACRATGRPGWRDAEAVAEVLERLNLGPLARRRFGTLRPGDRQLARLACALAQDPALVVLDRPADPDEARHLPALLHHLRRLGLAAVCALPETAPVPDAVDRVIRLQHGRITADETAVLPQARIAGL</sequence>
<dbReference type="InterPro" id="IPR003593">
    <property type="entry name" value="AAA+_ATPase"/>
</dbReference>
<accession>A0A2T4J847</accession>
<dbReference type="PANTHER" id="PTHR42794:SF2">
    <property type="entry name" value="ABC TRANSPORTER ATP-BINDING PROTEIN"/>
    <property type="match status" value="1"/>
</dbReference>
<dbReference type="PROSITE" id="PS50893">
    <property type="entry name" value="ABC_TRANSPORTER_2"/>
    <property type="match status" value="1"/>
</dbReference>
<dbReference type="GO" id="GO:0005524">
    <property type="term" value="F:ATP binding"/>
    <property type="evidence" value="ECO:0007669"/>
    <property type="project" value="UniProtKB-KW"/>
</dbReference>
<dbReference type="Proteomes" id="UP000241362">
    <property type="component" value="Unassembled WGS sequence"/>
</dbReference>
<keyword evidence="5" id="KW-1185">Reference proteome</keyword>
<dbReference type="GO" id="GO:0016887">
    <property type="term" value="F:ATP hydrolysis activity"/>
    <property type="evidence" value="ECO:0007669"/>
    <property type="project" value="InterPro"/>
</dbReference>
<dbReference type="SUPFAM" id="SSF52540">
    <property type="entry name" value="P-loop containing nucleoside triphosphate hydrolases"/>
    <property type="match status" value="1"/>
</dbReference>
<evidence type="ECO:0000313" key="4">
    <source>
        <dbReference type="EMBL" id="PTE14080.1"/>
    </source>
</evidence>
<dbReference type="AlphaFoldDB" id="A0A2T4J847"/>
<reference evidence="4 5" key="1">
    <citation type="submission" date="2018-03" db="EMBL/GenBank/DDBJ databases">
        <title>Rhodobacter blasticus.</title>
        <authorList>
            <person name="Meyer T.E."/>
            <person name="Miller S."/>
            <person name="Lodha T."/>
            <person name="Gandham S."/>
            <person name="Chintalapati S."/>
            <person name="Chintalapati V.R."/>
        </authorList>
    </citation>
    <scope>NUCLEOTIDE SEQUENCE [LARGE SCALE GENOMIC DNA]</scope>
    <source>
        <strain evidence="4 5">DSM 2131</strain>
    </source>
</reference>
<evidence type="ECO:0000256" key="1">
    <source>
        <dbReference type="ARBA" id="ARBA00022741"/>
    </source>
</evidence>
<dbReference type="InterPro" id="IPR003439">
    <property type="entry name" value="ABC_transporter-like_ATP-bd"/>
</dbReference>
<proteinExistence type="predicted"/>
<keyword evidence="2 4" id="KW-0067">ATP-binding</keyword>
<gene>
    <name evidence="4" type="ORF">C5F44_10590</name>
</gene>
<keyword evidence="1" id="KW-0547">Nucleotide-binding</keyword>
<dbReference type="EMBL" id="PZKE01000009">
    <property type="protein sequence ID" value="PTE14080.1"/>
    <property type="molecule type" value="Genomic_DNA"/>
</dbReference>